<accession>A0ABR7M6I1</accession>
<organism evidence="1 2">
    <name type="scientific">Flavihumibacter stibioxidans</name>
    <dbReference type="NCBI Taxonomy" id="1834163"/>
    <lineage>
        <taxon>Bacteria</taxon>
        <taxon>Pseudomonadati</taxon>
        <taxon>Bacteroidota</taxon>
        <taxon>Chitinophagia</taxon>
        <taxon>Chitinophagales</taxon>
        <taxon>Chitinophagaceae</taxon>
        <taxon>Flavihumibacter</taxon>
    </lineage>
</organism>
<dbReference type="InterPro" id="IPR025324">
    <property type="entry name" value="DUF4230"/>
</dbReference>
<dbReference type="PROSITE" id="PS51257">
    <property type="entry name" value="PROKAR_LIPOPROTEIN"/>
    <property type="match status" value="1"/>
</dbReference>
<evidence type="ECO:0000313" key="1">
    <source>
        <dbReference type="EMBL" id="MBC6490134.1"/>
    </source>
</evidence>
<name>A0ABR7M6I1_9BACT</name>
<dbReference type="Pfam" id="PF14014">
    <property type="entry name" value="DUF4230"/>
    <property type="match status" value="1"/>
</dbReference>
<dbReference type="Proteomes" id="UP000765802">
    <property type="component" value="Unassembled WGS sequence"/>
</dbReference>
<reference evidence="1 2" key="1">
    <citation type="submission" date="2016-07" db="EMBL/GenBank/DDBJ databases">
        <title>Genome analysis of Flavihumibacter stibioxidans YS-17.</title>
        <authorList>
            <person name="Shi K."/>
            <person name="Han Y."/>
            <person name="Wang G."/>
        </authorList>
    </citation>
    <scope>NUCLEOTIDE SEQUENCE [LARGE SCALE GENOMIC DNA]</scope>
    <source>
        <strain evidence="1 2">YS-17</strain>
    </source>
</reference>
<dbReference type="EMBL" id="MBUA01000001">
    <property type="protein sequence ID" value="MBC6490134.1"/>
    <property type="molecule type" value="Genomic_DNA"/>
</dbReference>
<evidence type="ECO:0000313" key="2">
    <source>
        <dbReference type="Proteomes" id="UP000765802"/>
    </source>
</evidence>
<gene>
    <name evidence="1" type="ORF">BC349_04080</name>
</gene>
<evidence type="ECO:0008006" key="3">
    <source>
        <dbReference type="Google" id="ProtNLM"/>
    </source>
</evidence>
<sequence>MGKIRHYAYSVLLVLLISCAGREEPADRVLYIREMGDLATTEYTVTKIVKANDNKTWYKPGDRKILISVEAVLKSGIDLTSVKKEDIKIDGKNISLRLPPPKLISINIPPEKIKVEFEEIGIFRTGFDNAERDALLAQAEQQIRNSINEIGILRTTENNTRQFLTRFLQQSGFEQISISFDKDSPAKQNLR</sequence>
<keyword evidence="2" id="KW-1185">Reference proteome</keyword>
<dbReference type="RefSeq" id="WP_187255458.1">
    <property type="nucleotide sequence ID" value="NZ_JBHULF010000006.1"/>
</dbReference>
<protein>
    <recommendedName>
        <fullName evidence="3">DUF4230 domain-containing protein</fullName>
    </recommendedName>
</protein>
<proteinExistence type="predicted"/>
<comment type="caution">
    <text evidence="1">The sequence shown here is derived from an EMBL/GenBank/DDBJ whole genome shotgun (WGS) entry which is preliminary data.</text>
</comment>